<sequence length="201" mass="23242">MRQNRENEMDTLEKQIAFIRQAERLKSVTREAWTSDGRRESTAEHSWRLALLVGLLAPSFHVDVEKALMMCLVHDLGELYIGDISAVTRPDETQKHMDEERDVRRVLSLLPDGQRDDLLALWQEYNGNATEEARLVKALDKAETILQHNQGKNPSDFDYGFNLEYGKPYFSFHPLLKELRSILDAQTAARIREVESPEDEM</sequence>
<protein>
    <recommendedName>
        <fullName evidence="5">5'-deoxynucleotidase</fullName>
        <ecNumber evidence="5">3.1.3.89</ecNumber>
    </recommendedName>
</protein>
<dbReference type="PANTHER" id="PTHR11845">
    <property type="entry name" value="5'-DEOXYNUCLEOTIDASE HDDC2"/>
    <property type="match status" value="1"/>
</dbReference>
<feature type="domain" description="HD/PDEase" evidence="8">
    <location>
        <begin position="38"/>
        <end position="154"/>
    </location>
</feature>
<evidence type="ECO:0000313" key="10">
    <source>
        <dbReference type="Proteomes" id="UP000198508"/>
    </source>
</evidence>
<dbReference type="SUPFAM" id="SSF109604">
    <property type="entry name" value="HD-domain/PDEase-like"/>
    <property type="match status" value="1"/>
</dbReference>
<dbReference type="EC" id="3.1.3.89" evidence="5"/>
<comment type="cofactor">
    <cofactor evidence="3">
        <name>Co(2+)</name>
        <dbReference type="ChEBI" id="CHEBI:48828"/>
    </cofactor>
</comment>
<dbReference type="Proteomes" id="UP000198508">
    <property type="component" value="Unassembled WGS sequence"/>
</dbReference>
<evidence type="ECO:0000256" key="4">
    <source>
        <dbReference type="ARBA" id="ARBA00011738"/>
    </source>
</evidence>
<evidence type="ECO:0000256" key="2">
    <source>
        <dbReference type="ARBA" id="ARBA00001936"/>
    </source>
</evidence>
<dbReference type="Pfam" id="PF13023">
    <property type="entry name" value="HD_3"/>
    <property type="match status" value="1"/>
</dbReference>
<dbReference type="PANTHER" id="PTHR11845:SF13">
    <property type="entry name" value="5'-DEOXYNUCLEOTIDASE HDDC2"/>
    <property type="match status" value="1"/>
</dbReference>
<evidence type="ECO:0000256" key="3">
    <source>
        <dbReference type="ARBA" id="ARBA00001941"/>
    </source>
</evidence>
<dbReference type="GO" id="GO:0046872">
    <property type="term" value="F:metal ion binding"/>
    <property type="evidence" value="ECO:0007669"/>
    <property type="project" value="UniProtKB-KW"/>
</dbReference>
<comment type="subunit">
    <text evidence="4">Homodimer.</text>
</comment>
<evidence type="ECO:0000256" key="6">
    <source>
        <dbReference type="ARBA" id="ARBA00022723"/>
    </source>
</evidence>
<evidence type="ECO:0000256" key="7">
    <source>
        <dbReference type="ARBA" id="ARBA00022801"/>
    </source>
</evidence>
<dbReference type="InterPro" id="IPR006674">
    <property type="entry name" value="HD_domain"/>
</dbReference>
<comment type="catalytic activity">
    <reaction evidence="1">
        <text>a 2'-deoxyribonucleoside 5'-phosphate + H2O = a 2'-deoxyribonucleoside + phosphate</text>
        <dbReference type="Rhea" id="RHEA:36167"/>
        <dbReference type="ChEBI" id="CHEBI:15377"/>
        <dbReference type="ChEBI" id="CHEBI:18274"/>
        <dbReference type="ChEBI" id="CHEBI:43474"/>
        <dbReference type="ChEBI" id="CHEBI:65317"/>
        <dbReference type="EC" id="3.1.3.89"/>
    </reaction>
</comment>
<comment type="cofactor">
    <cofactor evidence="2">
        <name>Mn(2+)</name>
        <dbReference type="ChEBI" id="CHEBI:29035"/>
    </cofactor>
</comment>
<dbReference type="AlphaFoldDB" id="A0A1I0ILA0"/>
<dbReference type="SMART" id="SM00471">
    <property type="entry name" value="HDc"/>
    <property type="match status" value="1"/>
</dbReference>
<keyword evidence="7 9" id="KW-0378">Hydrolase</keyword>
<dbReference type="GO" id="GO:0002953">
    <property type="term" value="F:5'-deoxynucleotidase activity"/>
    <property type="evidence" value="ECO:0007669"/>
    <property type="project" value="UniProtKB-EC"/>
</dbReference>
<dbReference type="InterPro" id="IPR003607">
    <property type="entry name" value="HD/PDEase_dom"/>
</dbReference>
<dbReference type="STRING" id="460384.SAMN05216313_12239"/>
<dbReference type="InterPro" id="IPR039356">
    <property type="entry name" value="YfbR/HDDC2"/>
</dbReference>
<proteinExistence type="predicted"/>
<dbReference type="EMBL" id="FOIM01000022">
    <property type="protein sequence ID" value="SET97844.1"/>
    <property type="molecule type" value="Genomic_DNA"/>
</dbReference>
<evidence type="ECO:0000313" key="9">
    <source>
        <dbReference type="EMBL" id="SET97844.1"/>
    </source>
</evidence>
<organism evidence="9 10">
    <name type="scientific">Enterocloster lavalensis</name>
    <dbReference type="NCBI Taxonomy" id="460384"/>
    <lineage>
        <taxon>Bacteria</taxon>
        <taxon>Bacillati</taxon>
        <taxon>Bacillota</taxon>
        <taxon>Clostridia</taxon>
        <taxon>Lachnospirales</taxon>
        <taxon>Lachnospiraceae</taxon>
        <taxon>Enterocloster</taxon>
    </lineage>
</organism>
<keyword evidence="6" id="KW-0479">Metal-binding</keyword>
<evidence type="ECO:0000256" key="1">
    <source>
        <dbReference type="ARBA" id="ARBA00001638"/>
    </source>
</evidence>
<reference evidence="10" key="1">
    <citation type="submission" date="2016-10" db="EMBL/GenBank/DDBJ databases">
        <authorList>
            <person name="Varghese N."/>
            <person name="Submissions S."/>
        </authorList>
    </citation>
    <scope>NUCLEOTIDE SEQUENCE [LARGE SCALE GENOMIC DNA]</scope>
    <source>
        <strain evidence="10">NLAE-zl-G277</strain>
    </source>
</reference>
<evidence type="ECO:0000259" key="8">
    <source>
        <dbReference type="SMART" id="SM00471"/>
    </source>
</evidence>
<name>A0A1I0ILA0_9FIRM</name>
<keyword evidence="10" id="KW-1185">Reference proteome</keyword>
<dbReference type="GO" id="GO:0005737">
    <property type="term" value="C:cytoplasm"/>
    <property type="evidence" value="ECO:0007669"/>
    <property type="project" value="TreeGrafter"/>
</dbReference>
<evidence type="ECO:0000256" key="5">
    <source>
        <dbReference type="ARBA" id="ARBA00012964"/>
    </source>
</evidence>
<gene>
    <name evidence="9" type="ORF">SAMN05216313_12239</name>
</gene>
<dbReference type="Gene3D" id="1.10.3210.10">
    <property type="entry name" value="Hypothetical protein af1432"/>
    <property type="match status" value="1"/>
</dbReference>
<accession>A0A1I0ILA0</accession>